<dbReference type="OrthoDB" id="424012at2759"/>
<feature type="domain" description="Histone deacetylase glutamine rich N-terminal" evidence="10">
    <location>
        <begin position="306"/>
        <end position="356"/>
    </location>
</feature>
<dbReference type="Proteomes" id="UP000796761">
    <property type="component" value="Unassembled WGS sequence"/>
</dbReference>
<evidence type="ECO:0000256" key="7">
    <source>
        <dbReference type="ARBA" id="ARBA00023015"/>
    </source>
</evidence>
<evidence type="ECO:0000313" key="11">
    <source>
        <dbReference type="EMBL" id="TRZ09363.1"/>
    </source>
</evidence>
<protein>
    <recommendedName>
        <fullName evidence="3">histone deacetylase</fullName>
        <ecNumber evidence="3">3.5.1.98</ecNumber>
    </recommendedName>
</protein>
<comment type="subcellular location">
    <subcellularLocation>
        <location evidence="1">Nucleus</location>
    </subcellularLocation>
</comment>
<keyword evidence="7" id="KW-0805">Transcription regulation</keyword>
<comment type="similarity">
    <text evidence="2">Belongs to the histone deacetylase family. HD type 2 subfamily.</text>
</comment>
<gene>
    <name evidence="11" type="ORF">HGM15179_017744</name>
</gene>
<dbReference type="EC" id="3.5.1.98" evidence="3"/>
<keyword evidence="12" id="KW-1185">Reference proteome</keyword>
<evidence type="ECO:0000313" key="12">
    <source>
        <dbReference type="Proteomes" id="UP000796761"/>
    </source>
</evidence>
<dbReference type="PANTHER" id="PTHR45364">
    <property type="entry name" value="HISTONE DEACETYLASE 9-RELATED"/>
    <property type="match status" value="1"/>
</dbReference>
<evidence type="ECO:0000256" key="6">
    <source>
        <dbReference type="ARBA" id="ARBA00022853"/>
    </source>
</evidence>
<evidence type="ECO:0000256" key="8">
    <source>
        <dbReference type="ARBA" id="ARBA00023163"/>
    </source>
</evidence>
<organism evidence="11 12">
    <name type="scientific">Zosterops borbonicus</name>
    <dbReference type="NCBI Taxonomy" id="364589"/>
    <lineage>
        <taxon>Eukaryota</taxon>
        <taxon>Metazoa</taxon>
        <taxon>Chordata</taxon>
        <taxon>Craniata</taxon>
        <taxon>Vertebrata</taxon>
        <taxon>Euteleostomi</taxon>
        <taxon>Archelosauria</taxon>
        <taxon>Archosauria</taxon>
        <taxon>Dinosauria</taxon>
        <taxon>Saurischia</taxon>
        <taxon>Theropoda</taxon>
        <taxon>Coelurosauria</taxon>
        <taxon>Aves</taxon>
        <taxon>Neognathae</taxon>
        <taxon>Neoaves</taxon>
        <taxon>Telluraves</taxon>
        <taxon>Australaves</taxon>
        <taxon>Passeriformes</taxon>
        <taxon>Sylvioidea</taxon>
        <taxon>Zosteropidae</taxon>
        <taxon>Zosterops</taxon>
    </lineage>
</organism>
<accession>A0A8K1LD15</accession>
<dbReference type="GO" id="GO:0141221">
    <property type="term" value="F:histone deacetylase activity, hydrolytic mechanism"/>
    <property type="evidence" value="ECO:0007669"/>
    <property type="project" value="UniProtKB-EC"/>
</dbReference>
<proteinExistence type="inferred from homology"/>
<evidence type="ECO:0000256" key="5">
    <source>
        <dbReference type="ARBA" id="ARBA00022801"/>
    </source>
</evidence>
<keyword evidence="4" id="KW-0678">Repressor</keyword>
<dbReference type="PANTHER" id="PTHR45364:SF13">
    <property type="entry name" value="HISTONE DEACETYLASE"/>
    <property type="match status" value="1"/>
</dbReference>
<dbReference type="CDD" id="cd10162">
    <property type="entry name" value="ClassIIa_HDAC4_Gln-rich-N"/>
    <property type="match status" value="1"/>
</dbReference>
<keyword evidence="5" id="KW-0378">Hydrolase</keyword>
<keyword evidence="6" id="KW-0156">Chromatin regulator</keyword>
<reference evidence="11" key="1">
    <citation type="submission" date="2019-04" db="EMBL/GenBank/DDBJ databases">
        <title>Genome assembly of Zosterops borbonicus 15179.</title>
        <authorList>
            <person name="Leroy T."/>
            <person name="Anselmetti Y."/>
            <person name="Tilak M.-K."/>
            <person name="Nabholz B."/>
        </authorList>
    </citation>
    <scope>NUCLEOTIDE SEQUENCE</scope>
    <source>
        <strain evidence="11">HGM_15179</strain>
        <tissue evidence="11">Muscle</tissue>
    </source>
</reference>
<comment type="caution">
    <text evidence="11">The sequence shown here is derived from an EMBL/GenBank/DDBJ whole genome shotgun (WGS) entry which is preliminary data.</text>
</comment>
<feature type="non-terminal residue" evidence="11">
    <location>
        <position position="1"/>
    </location>
</feature>
<dbReference type="GO" id="GO:0005634">
    <property type="term" value="C:nucleus"/>
    <property type="evidence" value="ECO:0007669"/>
    <property type="project" value="UniProtKB-SubCell"/>
</dbReference>
<evidence type="ECO:0000256" key="2">
    <source>
        <dbReference type="ARBA" id="ARBA00007738"/>
    </source>
</evidence>
<keyword evidence="9" id="KW-0539">Nucleus</keyword>
<dbReference type="Pfam" id="PF12203">
    <property type="entry name" value="HDAC4_Gln"/>
    <property type="match status" value="1"/>
</dbReference>
<dbReference type="AlphaFoldDB" id="A0A8K1LD15"/>
<dbReference type="InterPro" id="IPR024643">
    <property type="entry name" value="Hist_deacetylase_Gln_rich_N"/>
</dbReference>
<evidence type="ECO:0000259" key="10">
    <source>
        <dbReference type="Pfam" id="PF12203"/>
    </source>
</evidence>
<evidence type="ECO:0000256" key="3">
    <source>
        <dbReference type="ARBA" id="ARBA00012111"/>
    </source>
</evidence>
<keyword evidence="8" id="KW-0804">Transcription</keyword>
<dbReference type="EMBL" id="SWJQ01001092">
    <property type="protein sequence ID" value="TRZ09363.1"/>
    <property type="molecule type" value="Genomic_DNA"/>
</dbReference>
<evidence type="ECO:0000256" key="4">
    <source>
        <dbReference type="ARBA" id="ARBA00022491"/>
    </source>
</evidence>
<dbReference type="Gene3D" id="6.10.250.1550">
    <property type="match status" value="1"/>
</dbReference>
<evidence type="ECO:0000256" key="1">
    <source>
        <dbReference type="ARBA" id="ARBA00004123"/>
    </source>
</evidence>
<sequence length="356" mass="40634">MILLMKYGCAQAGQGAGDDPTDLKDSSYNWYALGEKSILKICLEQECLQGSVETTSAHSPHEKLFRRYLTGNTKRPMREWGWRLRNTGGVKKNRSSTFDRNTVYTENFCFFQHPKLEFLIAAKEEQRQLYNKEQKYFSSLAKDDIWILMSVIIAMLIIHLQLSLEAQQNLSGGVCVWCTDASDGTASFRLGSRHHDDDDDASVEKDRDTELDLDLVKLTRIVDAVNVNLKRSNLMLGCGISKDEFSTLKDDGLSGRDQPVELLNPPRVNHMPSSVDVSTALPLQVAPSSVPMDLRLDHQFSMPVTEPTLREQQLQQELLALKQKQQIQRQILIAEFQRQHEQLSRQHEAQLHEHIK</sequence>
<name>A0A8K1LD15_9PASS</name>
<evidence type="ECO:0000256" key="9">
    <source>
        <dbReference type="ARBA" id="ARBA00023242"/>
    </source>
</evidence>